<dbReference type="EMBL" id="KF318019">
    <property type="protein sequence ID" value="AGR51135.1"/>
    <property type="molecule type" value="Genomic_DNA"/>
</dbReference>
<gene>
    <name evidence="13" type="primary">Hox-alpha11</name>
</gene>
<dbReference type="GO" id="GO:0005654">
    <property type="term" value="C:nucleoplasm"/>
    <property type="evidence" value="ECO:0007669"/>
    <property type="project" value="UniProtKB-ARBA"/>
</dbReference>
<comment type="subcellular location">
    <subcellularLocation>
        <location evidence="1 9 10">Nucleus</location>
    </subcellularLocation>
</comment>
<dbReference type="SMART" id="SM00389">
    <property type="entry name" value="HOX"/>
    <property type="match status" value="1"/>
</dbReference>
<dbReference type="PROSITE" id="PS00027">
    <property type="entry name" value="HOMEOBOX_1"/>
    <property type="match status" value="1"/>
</dbReference>
<dbReference type="SUPFAM" id="SSF46689">
    <property type="entry name" value="Homeodomain-like"/>
    <property type="match status" value="1"/>
</dbReference>
<feature type="DNA-binding region" description="Homeobox" evidence="9">
    <location>
        <begin position="265"/>
        <end position="324"/>
    </location>
</feature>
<dbReference type="AlphaFoldDB" id="T1SAZ2"/>
<dbReference type="InterPro" id="IPR009057">
    <property type="entry name" value="Homeodomain-like_sf"/>
</dbReference>
<evidence type="ECO:0000256" key="2">
    <source>
        <dbReference type="ARBA" id="ARBA00006317"/>
    </source>
</evidence>
<name>T1SAZ2_LETCA</name>
<keyword evidence="8 9" id="KW-0539">Nucleus</keyword>
<feature type="domain" description="Homeobox" evidence="12">
    <location>
        <begin position="263"/>
        <end position="323"/>
    </location>
</feature>
<evidence type="ECO:0000256" key="11">
    <source>
        <dbReference type="SAM" id="MobiDB-lite"/>
    </source>
</evidence>
<dbReference type="CDD" id="cd00086">
    <property type="entry name" value="homeodomain"/>
    <property type="match status" value="1"/>
</dbReference>
<evidence type="ECO:0000256" key="5">
    <source>
        <dbReference type="ARBA" id="ARBA00023125"/>
    </source>
</evidence>
<feature type="region of interest" description="Disordered" evidence="11">
    <location>
        <begin position="194"/>
        <end position="265"/>
    </location>
</feature>
<evidence type="ECO:0000259" key="12">
    <source>
        <dbReference type="PROSITE" id="PS50071"/>
    </source>
</evidence>
<evidence type="ECO:0000256" key="8">
    <source>
        <dbReference type="ARBA" id="ARBA00023242"/>
    </source>
</evidence>
<proteinExistence type="inferred from homology"/>
<sequence>MYSSMSLSRPLPRFHKDGMTDFGDAAASFATANGFLPSCAYYVPGRDFSGVQTSFLQPPPHPHPPHPHPPPPPPPQGSGPHVFTQSPIPAGSVCRGGEPGPTSLRQYPSKWHAGAAAAAAANLGACCGGDSSAAYRDCLSAAMLMKSGETAAYSQARYGSANTSYNFYGGKVGRTGVLPQAFDQFLLENSSEGGDVAAGAKKRGEKSEQQQQQRQQQQQPKATESPRDADAAEARAGDAESSCGGGGGGGAEKAGGSSGAAVQRSRKKRCPYTKFQIRELEREFFFNVYINKEKRLQLSRLLNLTDRQVKIWFQNRRMKEKKLNRDRLHYYTATHLF</sequence>
<dbReference type="InterPro" id="IPR020479">
    <property type="entry name" value="HD_metazoa"/>
</dbReference>
<evidence type="ECO:0000256" key="7">
    <source>
        <dbReference type="ARBA" id="ARBA00023163"/>
    </source>
</evidence>
<evidence type="ECO:0000256" key="6">
    <source>
        <dbReference type="ARBA" id="ARBA00023155"/>
    </source>
</evidence>
<dbReference type="InterPro" id="IPR021918">
    <property type="entry name" value="DUF3528"/>
</dbReference>
<dbReference type="Pfam" id="PF00046">
    <property type="entry name" value="Homeodomain"/>
    <property type="match status" value="1"/>
</dbReference>
<keyword evidence="7" id="KW-0804">Transcription</keyword>
<feature type="compositionally biased region" description="Low complexity" evidence="11">
    <location>
        <begin position="209"/>
        <end position="219"/>
    </location>
</feature>
<dbReference type="PRINTS" id="PR00024">
    <property type="entry name" value="HOMEOBOX"/>
</dbReference>
<keyword evidence="5 9" id="KW-0238">DNA-binding</keyword>
<protein>
    <submittedName>
        <fullName evidence="13">Homeobox protein Hox-alpha11</fullName>
    </submittedName>
</protein>
<dbReference type="InterPro" id="IPR017970">
    <property type="entry name" value="Homeobox_CS"/>
</dbReference>
<dbReference type="GO" id="GO:0000981">
    <property type="term" value="F:DNA-binding transcription factor activity, RNA polymerase II-specific"/>
    <property type="evidence" value="ECO:0007669"/>
    <property type="project" value="InterPro"/>
</dbReference>
<evidence type="ECO:0000256" key="4">
    <source>
        <dbReference type="ARBA" id="ARBA00023015"/>
    </source>
</evidence>
<evidence type="ECO:0000313" key="13">
    <source>
        <dbReference type="EMBL" id="AGR51135.1"/>
    </source>
</evidence>
<dbReference type="GO" id="GO:0000978">
    <property type="term" value="F:RNA polymerase II cis-regulatory region sequence-specific DNA binding"/>
    <property type="evidence" value="ECO:0007669"/>
    <property type="project" value="TreeGrafter"/>
</dbReference>
<evidence type="ECO:0000256" key="1">
    <source>
        <dbReference type="ARBA" id="ARBA00004123"/>
    </source>
</evidence>
<dbReference type="FunFam" id="1.10.10.60:FF:000166">
    <property type="entry name" value="homeobox protein Hox-C11"/>
    <property type="match status" value="1"/>
</dbReference>
<feature type="compositionally biased region" description="Pro residues" evidence="11">
    <location>
        <begin position="57"/>
        <end position="77"/>
    </location>
</feature>
<dbReference type="PROSITE" id="PS50071">
    <property type="entry name" value="HOMEOBOX_2"/>
    <property type="match status" value="1"/>
</dbReference>
<accession>T1SAZ2</accession>
<feature type="compositionally biased region" description="Gly residues" evidence="11">
    <location>
        <begin position="243"/>
        <end position="258"/>
    </location>
</feature>
<evidence type="ECO:0000256" key="10">
    <source>
        <dbReference type="RuleBase" id="RU000682"/>
    </source>
</evidence>
<feature type="compositionally biased region" description="Basic and acidic residues" evidence="11">
    <location>
        <begin position="224"/>
        <end position="238"/>
    </location>
</feature>
<dbReference type="Pfam" id="PF12045">
    <property type="entry name" value="DUF3528"/>
    <property type="match status" value="1"/>
</dbReference>
<keyword evidence="3" id="KW-0217">Developmental protein</keyword>
<reference evidence="13" key="1">
    <citation type="journal article" date="2013" name="Proc. Natl. Acad. Sci. U.S.A.">
        <title>Evidence for at least six Hox clusters in the Japanese lamprey (Lethenteron japonicum).</title>
        <authorList>
            <person name="Mehta T.K."/>
            <person name="Ravi V."/>
            <person name="Yamasaki S."/>
            <person name="Lee A.P."/>
            <person name="Lian M.M."/>
            <person name="Tay B.H."/>
            <person name="Tohari S."/>
            <person name="Yanai S."/>
            <person name="Tay A."/>
            <person name="Brenner S."/>
            <person name="Venkatesh B."/>
        </authorList>
    </citation>
    <scope>NUCLEOTIDE SEQUENCE</scope>
</reference>
<evidence type="ECO:0000256" key="9">
    <source>
        <dbReference type="PROSITE-ProRule" id="PRU00108"/>
    </source>
</evidence>
<evidence type="ECO:0000256" key="3">
    <source>
        <dbReference type="ARBA" id="ARBA00022473"/>
    </source>
</evidence>
<dbReference type="Gene3D" id="1.10.10.60">
    <property type="entry name" value="Homeodomain-like"/>
    <property type="match status" value="1"/>
</dbReference>
<keyword evidence="4" id="KW-0805">Transcription regulation</keyword>
<keyword evidence="6 9" id="KW-0371">Homeobox</keyword>
<organism evidence="13">
    <name type="scientific">Lethenteron camtschaticum</name>
    <name type="common">Japanese lamprey</name>
    <name type="synonym">Lampetra japonica</name>
    <dbReference type="NCBI Taxonomy" id="980415"/>
    <lineage>
        <taxon>Eukaryota</taxon>
        <taxon>Metazoa</taxon>
        <taxon>Chordata</taxon>
        <taxon>Craniata</taxon>
        <taxon>Vertebrata</taxon>
        <taxon>Cyclostomata</taxon>
        <taxon>Hyperoartia</taxon>
        <taxon>Petromyzontiformes</taxon>
        <taxon>Petromyzontidae</taxon>
        <taxon>Lethenteron</taxon>
    </lineage>
</organism>
<dbReference type="PANTHER" id="PTHR46092">
    <property type="entry name" value="HOMEOBOX PROTEIN HOX-A11-RELATED"/>
    <property type="match status" value="1"/>
</dbReference>
<feature type="region of interest" description="Disordered" evidence="11">
    <location>
        <begin position="52"/>
        <end position="107"/>
    </location>
</feature>
<dbReference type="InterPro" id="IPR001356">
    <property type="entry name" value="HD"/>
</dbReference>
<comment type="similarity">
    <text evidence="2">Belongs to the Abd-B homeobox family.</text>
</comment>